<evidence type="ECO:0000313" key="3">
    <source>
        <dbReference type="EMBL" id="PIR41293.1"/>
    </source>
</evidence>
<comment type="caution">
    <text evidence="3">The sequence shown here is derived from an EMBL/GenBank/DDBJ whole genome shotgun (WGS) entry which is preliminary data.</text>
</comment>
<keyword evidence="3" id="KW-0255">Endonuclease</keyword>
<dbReference type="PANTHER" id="PTHR34477">
    <property type="entry name" value="UPF0213 PROTEIN YHBQ"/>
    <property type="match status" value="1"/>
</dbReference>
<comment type="similarity">
    <text evidence="1">Belongs to the UPF0213 family.</text>
</comment>
<name>A0A2H0R457_9BACT</name>
<reference evidence="3 4" key="1">
    <citation type="submission" date="2017-09" db="EMBL/GenBank/DDBJ databases">
        <title>Depth-based differentiation of microbial function through sediment-hosted aquifers and enrichment of novel symbionts in the deep terrestrial subsurface.</title>
        <authorList>
            <person name="Probst A.J."/>
            <person name="Ladd B."/>
            <person name="Jarett J.K."/>
            <person name="Geller-Mcgrath D.E."/>
            <person name="Sieber C.M."/>
            <person name="Emerson J.B."/>
            <person name="Anantharaman K."/>
            <person name="Thomas B.C."/>
            <person name="Malmstrom R."/>
            <person name="Stieglmeier M."/>
            <person name="Klingl A."/>
            <person name="Woyke T."/>
            <person name="Ryan C.M."/>
            <person name="Banfield J.F."/>
        </authorList>
    </citation>
    <scope>NUCLEOTIDE SEQUENCE [LARGE SCALE GENOMIC DNA]</scope>
    <source>
        <strain evidence="3">CG10_big_fil_rev_8_21_14_0_10_46_23</strain>
    </source>
</reference>
<dbReference type="CDD" id="cd10449">
    <property type="entry name" value="GIY-YIG_SLX1_like"/>
    <property type="match status" value="1"/>
</dbReference>
<dbReference type="Gene3D" id="3.40.1440.10">
    <property type="entry name" value="GIY-YIG endonuclease"/>
    <property type="match status" value="1"/>
</dbReference>
<dbReference type="EMBL" id="PCXO01000010">
    <property type="protein sequence ID" value="PIR41293.1"/>
    <property type="molecule type" value="Genomic_DNA"/>
</dbReference>
<keyword evidence="3" id="KW-0540">Nuclease</keyword>
<protein>
    <submittedName>
        <fullName evidence="3">Endonuclease</fullName>
    </submittedName>
</protein>
<dbReference type="PROSITE" id="PS50164">
    <property type="entry name" value="GIY_YIG"/>
    <property type="match status" value="1"/>
</dbReference>
<keyword evidence="3" id="KW-0378">Hydrolase</keyword>
<dbReference type="InterPro" id="IPR000305">
    <property type="entry name" value="GIY-YIG_endonuc"/>
</dbReference>
<dbReference type="AlphaFoldDB" id="A0A2H0R457"/>
<proteinExistence type="inferred from homology"/>
<evidence type="ECO:0000313" key="4">
    <source>
        <dbReference type="Proteomes" id="UP000230232"/>
    </source>
</evidence>
<dbReference type="SUPFAM" id="SSF82771">
    <property type="entry name" value="GIY-YIG endonuclease"/>
    <property type="match status" value="1"/>
</dbReference>
<dbReference type="Proteomes" id="UP000230232">
    <property type="component" value="Unassembled WGS sequence"/>
</dbReference>
<gene>
    <name evidence="3" type="ORF">COV31_02745</name>
</gene>
<dbReference type="InterPro" id="IPR050190">
    <property type="entry name" value="UPF0213_domain"/>
</dbReference>
<evidence type="ECO:0000259" key="2">
    <source>
        <dbReference type="PROSITE" id="PS50164"/>
    </source>
</evidence>
<dbReference type="Pfam" id="PF01541">
    <property type="entry name" value="GIY-YIG"/>
    <property type="match status" value="1"/>
</dbReference>
<dbReference type="GO" id="GO:0004519">
    <property type="term" value="F:endonuclease activity"/>
    <property type="evidence" value="ECO:0007669"/>
    <property type="project" value="UniProtKB-KW"/>
</dbReference>
<dbReference type="PANTHER" id="PTHR34477:SF5">
    <property type="entry name" value="BSL5627 PROTEIN"/>
    <property type="match status" value="1"/>
</dbReference>
<dbReference type="SMART" id="SM00465">
    <property type="entry name" value="GIYc"/>
    <property type="match status" value="1"/>
</dbReference>
<organism evidence="3 4">
    <name type="scientific">Candidatus Yanofskybacteria bacterium CG10_big_fil_rev_8_21_14_0_10_46_23</name>
    <dbReference type="NCBI Taxonomy" id="1975098"/>
    <lineage>
        <taxon>Bacteria</taxon>
        <taxon>Candidatus Yanofskyibacteriota</taxon>
    </lineage>
</organism>
<sequence length="81" mass="9677">MYYVYILKSKKNNKLYKGFTSNLRKRVMEHNSGNSPFTSQNKPWELVYYEAFISKSDAQREEEFLKSGKGRERIRFLLMGV</sequence>
<accession>A0A2H0R457</accession>
<evidence type="ECO:0000256" key="1">
    <source>
        <dbReference type="ARBA" id="ARBA00007435"/>
    </source>
</evidence>
<dbReference type="InterPro" id="IPR035901">
    <property type="entry name" value="GIY-YIG_endonuc_sf"/>
</dbReference>
<feature type="domain" description="GIY-YIG" evidence="2">
    <location>
        <begin position="1"/>
        <end position="78"/>
    </location>
</feature>